<feature type="region of interest" description="Disordered" evidence="6">
    <location>
        <begin position="14"/>
        <end position="92"/>
    </location>
</feature>
<protein>
    <recommendedName>
        <fullName evidence="7">PBZ-type domain-containing protein</fullName>
    </recommendedName>
</protein>
<evidence type="ECO:0000259" key="7">
    <source>
        <dbReference type="Pfam" id="PF10283"/>
    </source>
</evidence>
<dbReference type="Pfam" id="PF10228">
    <property type="entry name" value="HPF1"/>
    <property type="match status" value="1"/>
</dbReference>
<accession>A0ABQ8TJM6</accession>
<feature type="compositionally biased region" description="Basic and acidic residues" evidence="6">
    <location>
        <begin position="54"/>
        <end position="66"/>
    </location>
</feature>
<dbReference type="InterPro" id="IPR019406">
    <property type="entry name" value="APLF_PBZ"/>
</dbReference>
<comment type="similarity">
    <text evidence="3">Belongs to the HPF1 family.</text>
</comment>
<keyword evidence="4" id="KW-0158">Chromosome</keyword>
<dbReference type="Pfam" id="PF10283">
    <property type="entry name" value="zf-CCHH"/>
    <property type="match status" value="1"/>
</dbReference>
<name>A0ABQ8TJM6_PERAM</name>
<evidence type="ECO:0000256" key="4">
    <source>
        <dbReference type="ARBA" id="ARBA00022454"/>
    </source>
</evidence>
<evidence type="ECO:0000313" key="8">
    <source>
        <dbReference type="EMBL" id="KAJ4446654.1"/>
    </source>
</evidence>
<comment type="subcellular location">
    <subcellularLocation>
        <location evidence="2">Chromosome</location>
    </subcellularLocation>
    <subcellularLocation>
        <location evidence="1">Nucleus</location>
    </subcellularLocation>
</comment>
<dbReference type="EMBL" id="JAJSOF020000009">
    <property type="protein sequence ID" value="KAJ4446654.1"/>
    <property type="molecule type" value="Genomic_DNA"/>
</dbReference>
<dbReference type="InterPro" id="IPR019361">
    <property type="entry name" value="HPF1"/>
</dbReference>
<feature type="domain" description="PBZ-type" evidence="7">
    <location>
        <begin position="2"/>
        <end position="25"/>
    </location>
</feature>
<evidence type="ECO:0000256" key="6">
    <source>
        <dbReference type="SAM" id="MobiDB-lite"/>
    </source>
</evidence>
<evidence type="ECO:0000256" key="5">
    <source>
        <dbReference type="ARBA" id="ARBA00023242"/>
    </source>
</evidence>
<evidence type="ECO:0000256" key="1">
    <source>
        <dbReference type="ARBA" id="ARBA00004123"/>
    </source>
</evidence>
<proteinExistence type="inferred from homology"/>
<dbReference type="PANTHER" id="PTHR13386:SF1">
    <property type="entry name" value="HISTONE PARYLATION FACTOR 1"/>
    <property type="match status" value="1"/>
</dbReference>
<dbReference type="PANTHER" id="PTHR13386">
    <property type="entry name" value="HISTONE PARYLATION FACTOR 1"/>
    <property type="match status" value="1"/>
</dbReference>
<feature type="compositionally biased region" description="Polar residues" evidence="6">
    <location>
        <begin position="69"/>
        <end position="80"/>
    </location>
</feature>
<gene>
    <name evidence="8" type="ORF">ANN_13351</name>
</gene>
<evidence type="ECO:0000313" key="9">
    <source>
        <dbReference type="Proteomes" id="UP001148838"/>
    </source>
</evidence>
<evidence type="ECO:0000256" key="2">
    <source>
        <dbReference type="ARBA" id="ARBA00004286"/>
    </source>
</evidence>
<comment type="caution">
    <text evidence="8">The sequence shown here is derived from an EMBL/GenBank/DDBJ whole genome shotgun (WGS) entry which is preliminary data.</text>
</comment>
<keyword evidence="9" id="KW-1185">Reference proteome</keyword>
<evidence type="ECO:0000256" key="3">
    <source>
        <dbReference type="ARBA" id="ARBA00010803"/>
    </source>
</evidence>
<keyword evidence="5" id="KW-0539">Nucleus</keyword>
<feature type="compositionally biased region" description="Basic residues" evidence="6">
    <location>
        <begin position="14"/>
        <end position="25"/>
    </location>
</feature>
<dbReference type="Proteomes" id="UP001148838">
    <property type="component" value="Unassembled WGS sequence"/>
</dbReference>
<organism evidence="8 9">
    <name type="scientific">Periplaneta americana</name>
    <name type="common">American cockroach</name>
    <name type="synonym">Blatta americana</name>
    <dbReference type="NCBI Taxonomy" id="6978"/>
    <lineage>
        <taxon>Eukaryota</taxon>
        <taxon>Metazoa</taxon>
        <taxon>Ecdysozoa</taxon>
        <taxon>Arthropoda</taxon>
        <taxon>Hexapoda</taxon>
        <taxon>Insecta</taxon>
        <taxon>Pterygota</taxon>
        <taxon>Neoptera</taxon>
        <taxon>Polyneoptera</taxon>
        <taxon>Dictyoptera</taxon>
        <taxon>Blattodea</taxon>
        <taxon>Blattoidea</taxon>
        <taxon>Blattidae</taxon>
        <taxon>Blattinae</taxon>
        <taxon>Periplaneta</taxon>
    </lineage>
</organism>
<reference evidence="8 9" key="1">
    <citation type="journal article" date="2022" name="Allergy">
        <title>Genome assembly and annotation of Periplaneta americana reveal a comprehensive cockroach allergen profile.</title>
        <authorList>
            <person name="Wang L."/>
            <person name="Xiong Q."/>
            <person name="Saelim N."/>
            <person name="Wang L."/>
            <person name="Nong W."/>
            <person name="Wan A.T."/>
            <person name="Shi M."/>
            <person name="Liu X."/>
            <person name="Cao Q."/>
            <person name="Hui J.H.L."/>
            <person name="Sookrung N."/>
            <person name="Leung T.F."/>
            <person name="Tungtrongchitr A."/>
            <person name="Tsui S.K.W."/>
        </authorList>
    </citation>
    <scope>NUCLEOTIDE SEQUENCE [LARGE SCALE GENOMIC DNA]</scope>
    <source>
        <strain evidence="8">PWHHKU_190912</strain>
    </source>
</reference>
<sequence length="404" mass="46371">MPCKYGLLCYQKNPTHHQKYKHPTKRKQEAEKNVNKKQKLTAKDNIAKKVPSPARKEVSTTKKEPEFQTACTDNKTTQLSIPDEDDLSASPENVRESIKQKFLVDMPEDFYSFWSFCESLSSNKPEEALKDVGLLLVGPFDVLSGKLKKIKHRKLSLYLIHWRYYYDPPEFQTIIKGDNSKQYHMGYFRDDPQELPCFVACNMAAVDCTIKPLAENIFGAVNAYLEEMKEKIDPFRKMKVAKIQTSLQTWAKEKNFTLDRTTPEMKTRDRKVVTKSFHKAGIVVPWNKKTELGYRELLETDANLKKILANILDSRSEVEKNAHFGKLQPIVTGANIATDECDFGTSLELGIDLFCFGGEVFHRTALNLLQTGYSLLHRNEFIQIAEVKSQIYVKIILICNKIAV</sequence>